<proteinExistence type="predicted"/>
<protein>
    <submittedName>
        <fullName evidence="1">Uncharacterized protein</fullName>
    </submittedName>
</protein>
<dbReference type="AlphaFoldDB" id="A0AAV4STJ9"/>
<organism evidence="1 2">
    <name type="scientific">Caerostris extrusa</name>
    <name type="common">Bark spider</name>
    <name type="synonym">Caerostris bankana</name>
    <dbReference type="NCBI Taxonomy" id="172846"/>
    <lineage>
        <taxon>Eukaryota</taxon>
        <taxon>Metazoa</taxon>
        <taxon>Ecdysozoa</taxon>
        <taxon>Arthropoda</taxon>
        <taxon>Chelicerata</taxon>
        <taxon>Arachnida</taxon>
        <taxon>Araneae</taxon>
        <taxon>Araneomorphae</taxon>
        <taxon>Entelegynae</taxon>
        <taxon>Araneoidea</taxon>
        <taxon>Araneidae</taxon>
        <taxon>Caerostris</taxon>
    </lineage>
</organism>
<evidence type="ECO:0000313" key="2">
    <source>
        <dbReference type="Proteomes" id="UP001054945"/>
    </source>
</evidence>
<name>A0AAV4STJ9_CAEEX</name>
<accession>A0AAV4STJ9</accession>
<keyword evidence="2" id="KW-1185">Reference proteome</keyword>
<dbReference type="Proteomes" id="UP001054945">
    <property type="component" value="Unassembled WGS sequence"/>
</dbReference>
<comment type="caution">
    <text evidence="1">The sequence shown here is derived from an EMBL/GenBank/DDBJ whole genome shotgun (WGS) entry which is preliminary data.</text>
</comment>
<dbReference type="EMBL" id="BPLR01010032">
    <property type="protein sequence ID" value="GIY36339.1"/>
    <property type="molecule type" value="Genomic_DNA"/>
</dbReference>
<evidence type="ECO:0000313" key="1">
    <source>
        <dbReference type="EMBL" id="GIY36339.1"/>
    </source>
</evidence>
<reference evidence="1 2" key="1">
    <citation type="submission" date="2021-06" db="EMBL/GenBank/DDBJ databases">
        <title>Caerostris extrusa draft genome.</title>
        <authorList>
            <person name="Kono N."/>
            <person name="Arakawa K."/>
        </authorList>
    </citation>
    <scope>NUCLEOTIDE SEQUENCE [LARGE SCALE GENOMIC DNA]</scope>
</reference>
<sequence>MTVVSIFKPGRSKSRCPSLRGGGLLLPTLHLIPPQGSALWRLREVHESCSDLRDSALNFHQRKFRNPRKLWRNESFCQVKVDAKEIHRTKVIPGSEEVPSPTILRNDEFKPWMKCSILTLLHAESTVSVILLVNDHSPEYRMLKINHSIVF</sequence>
<gene>
    <name evidence="1" type="ORF">CEXT_369551</name>
</gene>